<organism evidence="3 4">
    <name type="scientific">Actinoplanes awajinensis subsp. mycoplanecinus</name>
    <dbReference type="NCBI Taxonomy" id="135947"/>
    <lineage>
        <taxon>Bacteria</taxon>
        <taxon>Bacillati</taxon>
        <taxon>Actinomycetota</taxon>
        <taxon>Actinomycetes</taxon>
        <taxon>Micromonosporales</taxon>
        <taxon>Micromonosporaceae</taxon>
        <taxon>Actinoplanes</taxon>
    </lineage>
</organism>
<dbReference type="Pfam" id="PF14581">
    <property type="entry name" value="SseB_C"/>
    <property type="match status" value="1"/>
</dbReference>
<comment type="caution">
    <text evidence="3">The sequence shown here is derived from an EMBL/GenBank/DDBJ whole genome shotgun (WGS) entry which is preliminary data.</text>
</comment>
<evidence type="ECO:0008006" key="5">
    <source>
        <dbReference type="Google" id="ProtNLM"/>
    </source>
</evidence>
<sequence length="233" mass="24260">MTFPANTLESVLADTRAGTATGEQLLHALRENDLWVPLPAGAQPGGDTALPIMTLPDGPYVAVFTSAEQFGLAAAGEAHMVLPGRELAALLSPELGLAVNPGGAIGLPIRASGVDEIRGGERRVAAGSRMRLGLPVEEPHELLAALAGAFAVLPAVLEARLALGKVGDQPPALLIGVRLRAEEDMDQVFAAVREVTARVTSPFPVDTVVLRPAGDPLTDWLTANTEPFFPADM</sequence>
<evidence type="ECO:0000259" key="1">
    <source>
        <dbReference type="Pfam" id="PF07179"/>
    </source>
</evidence>
<protein>
    <recommendedName>
        <fullName evidence="5">SseB protein N-terminal domain-containing protein</fullName>
    </recommendedName>
</protein>
<dbReference type="Pfam" id="PF07179">
    <property type="entry name" value="SseB"/>
    <property type="match status" value="1"/>
</dbReference>
<keyword evidence="4" id="KW-1185">Reference proteome</keyword>
<gene>
    <name evidence="3" type="ORF">ADL15_45205</name>
</gene>
<dbReference type="OrthoDB" id="3436175at2"/>
<evidence type="ECO:0000313" key="4">
    <source>
        <dbReference type="Proteomes" id="UP000053244"/>
    </source>
</evidence>
<name>A0A117MLC6_9ACTN</name>
<evidence type="ECO:0000313" key="3">
    <source>
        <dbReference type="EMBL" id="KUL23680.1"/>
    </source>
</evidence>
<dbReference type="InterPro" id="IPR009839">
    <property type="entry name" value="SseB_N"/>
</dbReference>
<feature type="domain" description="SseB protein C-terminal" evidence="2">
    <location>
        <begin position="124"/>
        <end position="229"/>
    </location>
</feature>
<dbReference type="AlphaFoldDB" id="A0A117MLC6"/>
<evidence type="ECO:0000259" key="2">
    <source>
        <dbReference type="Pfam" id="PF14581"/>
    </source>
</evidence>
<accession>A0A117MLC6</accession>
<dbReference type="Proteomes" id="UP000053244">
    <property type="component" value="Unassembled WGS sequence"/>
</dbReference>
<dbReference type="InterPro" id="IPR027945">
    <property type="entry name" value="SseB_C"/>
</dbReference>
<reference evidence="3 4" key="1">
    <citation type="submission" date="2015-10" db="EMBL/GenBank/DDBJ databases">
        <authorList>
            <person name="Gilbert D.G."/>
        </authorList>
    </citation>
    <scope>NUCLEOTIDE SEQUENCE [LARGE SCALE GENOMIC DNA]</scope>
    <source>
        <strain evidence="3 4">NRRL B-16712</strain>
    </source>
</reference>
<dbReference type="EMBL" id="LLZH01000329">
    <property type="protein sequence ID" value="KUL23680.1"/>
    <property type="molecule type" value="Genomic_DNA"/>
</dbReference>
<feature type="domain" description="SseB protein N-terminal" evidence="1">
    <location>
        <begin position="8"/>
        <end position="114"/>
    </location>
</feature>
<proteinExistence type="predicted"/>
<dbReference type="RefSeq" id="WP_067705898.1">
    <property type="nucleotide sequence ID" value="NZ_LLZH01000329.1"/>
</dbReference>